<dbReference type="OrthoDB" id="9152983at2"/>
<evidence type="ECO:0000259" key="1">
    <source>
        <dbReference type="Pfam" id="PF14534"/>
    </source>
</evidence>
<dbReference type="eggNOG" id="COG4875">
    <property type="taxonomic scope" value="Bacteria"/>
</dbReference>
<dbReference type="InterPro" id="IPR027843">
    <property type="entry name" value="DUF4440"/>
</dbReference>
<dbReference type="Proteomes" id="UP000030416">
    <property type="component" value="Unassembled WGS sequence"/>
</dbReference>
<reference evidence="2 3" key="1">
    <citation type="submission" date="2014-02" db="EMBL/GenBank/DDBJ databases">
        <title>Draft genome sequence of Lysinibacillus manganicus DSM 26584T.</title>
        <authorList>
            <person name="Zhang F."/>
            <person name="Wang G."/>
            <person name="Zhang L."/>
        </authorList>
    </citation>
    <scope>NUCLEOTIDE SEQUENCE [LARGE SCALE GENOMIC DNA]</scope>
    <source>
        <strain evidence="2 3">DSM 26584</strain>
    </source>
</reference>
<organism evidence="2 3">
    <name type="scientific">Ureibacillus manganicus DSM 26584</name>
    <dbReference type="NCBI Taxonomy" id="1384049"/>
    <lineage>
        <taxon>Bacteria</taxon>
        <taxon>Bacillati</taxon>
        <taxon>Bacillota</taxon>
        <taxon>Bacilli</taxon>
        <taxon>Bacillales</taxon>
        <taxon>Caryophanaceae</taxon>
        <taxon>Ureibacillus</taxon>
    </lineage>
</organism>
<name>A0A0A3HP68_9BACL</name>
<protein>
    <submittedName>
        <fullName evidence="2">Cag pathogenicity island protein Cag4</fullName>
    </submittedName>
</protein>
<dbReference type="SUPFAM" id="SSF54427">
    <property type="entry name" value="NTF2-like"/>
    <property type="match status" value="1"/>
</dbReference>
<evidence type="ECO:0000313" key="3">
    <source>
        <dbReference type="Proteomes" id="UP000030416"/>
    </source>
</evidence>
<dbReference type="STRING" id="1384049.CD29_18845"/>
<feature type="domain" description="DUF4440" evidence="1">
    <location>
        <begin position="3"/>
        <end position="109"/>
    </location>
</feature>
<gene>
    <name evidence="2" type="ORF">CD29_18845</name>
</gene>
<comment type="caution">
    <text evidence="2">The sequence shown here is derived from an EMBL/GenBank/DDBJ whole genome shotgun (WGS) entry which is preliminary data.</text>
</comment>
<proteinExistence type="predicted"/>
<dbReference type="Pfam" id="PF14534">
    <property type="entry name" value="DUF4440"/>
    <property type="match status" value="1"/>
</dbReference>
<evidence type="ECO:0000313" key="2">
    <source>
        <dbReference type="EMBL" id="KGR74326.1"/>
    </source>
</evidence>
<dbReference type="RefSeq" id="WP_036190050.1">
    <property type="nucleotide sequence ID" value="NZ_AVDA01000037.1"/>
</dbReference>
<sequence length="120" mass="14083">MEILNNYIRATNSHDFKEVQKLLHPEAVYFFSNQTCKGLNEIQQYFENAWNTIKDENYEAHDVTWLFNSSHSATCIYTFFYEGYVDGKYASGKGRATNVFTKEADQWLLIHEHLSPIPTF</sequence>
<keyword evidence="3" id="KW-1185">Reference proteome</keyword>
<dbReference type="InterPro" id="IPR032710">
    <property type="entry name" value="NTF2-like_dom_sf"/>
</dbReference>
<dbReference type="EMBL" id="JPVN01000037">
    <property type="protein sequence ID" value="KGR74326.1"/>
    <property type="molecule type" value="Genomic_DNA"/>
</dbReference>
<dbReference type="Gene3D" id="3.10.450.50">
    <property type="match status" value="1"/>
</dbReference>
<dbReference type="AlphaFoldDB" id="A0A0A3HP68"/>
<accession>A0A0A3HP68</accession>